<feature type="compositionally biased region" description="Polar residues" evidence="1">
    <location>
        <begin position="334"/>
        <end position="343"/>
    </location>
</feature>
<keyword evidence="4" id="KW-1185">Reference proteome</keyword>
<evidence type="ECO:0000256" key="2">
    <source>
        <dbReference type="SAM" id="Phobius"/>
    </source>
</evidence>
<feature type="region of interest" description="Disordered" evidence="1">
    <location>
        <begin position="253"/>
        <end position="291"/>
    </location>
</feature>
<proteinExistence type="predicted"/>
<evidence type="ECO:0000256" key="1">
    <source>
        <dbReference type="SAM" id="MobiDB-lite"/>
    </source>
</evidence>
<sequence>MGEGRRGDRCTGLDKWWAAQEFREAYEELFCHLSDLSGRKPWEKNVVAAIIPLRFLKTMLVGLQLGVWVRYVPHCNSGPQDSYAALQLSGLLLVTGTPSQGAGGATYIGSHQGGDVGILLWLKPFKGMFRTYIIMTSAVCDFLTMVFAVALWQGLRSGYIVMVLLQMISATASLIWFYYTWYLKIVRWRASLQRMSPMKNITFVSAMLNYFTTFDPYALGDVPDEGLPPKEQEKERMHDGTITEKRVMRNPLFDIMRPPRPSDSVGPRMASKSLMTPATEREHQESASGTLQSFFFRRSSFASLEEIEMQQREGVNETPPRYTFNPLAVRPNPRASNRQSSKE</sequence>
<evidence type="ECO:0000313" key="3">
    <source>
        <dbReference type="EMBL" id="KAK3248500.1"/>
    </source>
</evidence>
<protein>
    <submittedName>
        <fullName evidence="3">Uncharacterized protein</fullName>
    </submittedName>
</protein>
<dbReference type="AlphaFoldDB" id="A0AAE0F2Z6"/>
<evidence type="ECO:0000313" key="4">
    <source>
        <dbReference type="Proteomes" id="UP001190700"/>
    </source>
</evidence>
<name>A0AAE0F2Z6_9CHLO</name>
<comment type="caution">
    <text evidence="3">The sequence shown here is derived from an EMBL/GenBank/DDBJ whole genome shotgun (WGS) entry which is preliminary data.</text>
</comment>
<dbReference type="EMBL" id="LGRX02028030">
    <property type="protein sequence ID" value="KAK3248500.1"/>
    <property type="molecule type" value="Genomic_DNA"/>
</dbReference>
<keyword evidence="2" id="KW-1133">Transmembrane helix</keyword>
<feature type="region of interest" description="Disordered" evidence="1">
    <location>
        <begin position="307"/>
        <end position="343"/>
    </location>
</feature>
<gene>
    <name evidence="3" type="ORF">CYMTET_42038</name>
</gene>
<reference evidence="3 4" key="1">
    <citation type="journal article" date="2015" name="Genome Biol. Evol.">
        <title>Comparative Genomics of a Bacterivorous Green Alga Reveals Evolutionary Causalities and Consequences of Phago-Mixotrophic Mode of Nutrition.</title>
        <authorList>
            <person name="Burns J.A."/>
            <person name="Paasch A."/>
            <person name="Narechania A."/>
            <person name="Kim E."/>
        </authorList>
    </citation>
    <scope>NUCLEOTIDE SEQUENCE [LARGE SCALE GENOMIC DNA]</scope>
    <source>
        <strain evidence="3 4">PLY_AMNH</strain>
    </source>
</reference>
<dbReference type="Proteomes" id="UP001190700">
    <property type="component" value="Unassembled WGS sequence"/>
</dbReference>
<keyword evidence="2" id="KW-0812">Transmembrane</keyword>
<keyword evidence="2" id="KW-0472">Membrane</keyword>
<organism evidence="3 4">
    <name type="scientific">Cymbomonas tetramitiformis</name>
    <dbReference type="NCBI Taxonomy" id="36881"/>
    <lineage>
        <taxon>Eukaryota</taxon>
        <taxon>Viridiplantae</taxon>
        <taxon>Chlorophyta</taxon>
        <taxon>Pyramimonadophyceae</taxon>
        <taxon>Pyramimonadales</taxon>
        <taxon>Pyramimonadaceae</taxon>
        <taxon>Cymbomonas</taxon>
    </lineage>
</organism>
<accession>A0AAE0F2Z6</accession>
<feature type="transmembrane region" description="Helical" evidence="2">
    <location>
        <begin position="158"/>
        <end position="179"/>
    </location>
</feature>
<feature type="transmembrane region" description="Helical" evidence="2">
    <location>
        <begin position="132"/>
        <end position="152"/>
    </location>
</feature>